<protein>
    <submittedName>
        <fullName evidence="2">Uncharacterized protein</fullName>
    </submittedName>
</protein>
<dbReference type="EMBL" id="LHXJ01000003">
    <property type="protein sequence ID" value="KXA91658.1"/>
    <property type="molecule type" value="Genomic_DNA"/>
</dbReference>
<proteinExistence type="predicted"/>
<sequence>MSTIKITYEIRVSGSASVNVGGKKLKFLAICESLGAALSKDTVEWPRPKGAPARANKAPDHLTDRTEG</sequence>
<feature type="region of interest" description="Disordered" evidence="1">
    <location>
        <begin position="45"/>
        <end position="68"/>
    </location>
</feature>
<keyword evidence="3" id="KW-1185">Reference proteome</keyword>
<organism evidence="2 3">
    <name type="scientific">candidate division MSBL1 archaeon SCGC-AAA259A05</name>
    <dbReference type="NCBI Taxonomy" id="1698259"/>
    <lineage>
        <taxon>Archaea</taxon>
        <taxon>Methanobacteriati</taxon>
        <taxon>Methanobacteriota</taxon>
        <taxon>candidate division MSBL1</taxon>
    </lineage>
</organism>
<reference evidence="2 3" key="1">
    <citation type="journal article" date="2016" name="Sci. Rep.">
        <title>Metabolic traits of an uncultured archaeal lineage -MSBL1- from brine pools of the Red Sea.</title>
        <authorList>
            <person name="Mwirichia R."/>
            <person name="Alam I."/>
            <person name="Rashid M."/>
            <person name="Vinu M."/>
            <person name="Ba-Alawi W."/>
            <person name="Anthony Kamau A."/>
            <person name="Kamanda Ngugi D."/>
            <person name="Goker M."/>
            <person name="Klenk H.P."/>
            <person name="Bajic V."/>
            <person name="Stingl U."/>
        </authorList>
    </citation>
    <scope>NUCLEOTIDE SEQUENCE [LARGE SCALE GENOMIC DNA]</scope>
    <source>
        <strain evidence="2">SCGC-AAA259A05</strain>
    </source>
</reference>
<dbReference type="Proteomes" id="UP000070163">
    <property type="component" value="Unassembled WGS sequence"/>
</dbReference>
<name>A0A133UBT5_9EURY</name>
<feature type="compositionally biased region" description="Basic and acidic residues" evidence="1">
    <location>
        <begin position="57"/>
        <end position="68"/>
    </location>
</feature>
<evidence type="ECO:0000256" key="1">
    <source>
        <dbReference type="SAM" id="MobiDB-lite"/>
    </source>
</evidence>
<evidence type="ECO:0000313" key="3">
    <source>
        <dbReference type="Proteomes" id="UP000070163"/>
    </source>
</evidence>
<evidence type="ECO:0000313" key="2">
    <source>
        <dbReference type="EMBL" id="KXA91658.1"/>
    </source>
</evidence>
<comment type="caution">
    <text evidence="2">The sequence shown here is derived from an EMBL/GenBank/DDBJ whole genome shotgun (WGS) entry which is preliminary data.</text>
</comment>
<accession>A0A133UBT5</accession>
<gene>
    <name evidence="2" type="ORF">AKJ57_00470</name>
</gene>
<dbReference type="AlphaFoldDB" id="A0A133UBT5"/>